<evidence type="ECO:0000313" key="3">
    <source>
        <dbReference type="EMBL" id="GAU94799.1"/>
    </source>
</evidence>
<dbReference type="GO" id="GO:0004827">
    <property type="term" value="F:proline-tRNA ligase activity"/>
    <property type="evidence" value="ECO:0007669"/>
    <property type="project" value="InterPro"/>
</dbReference>
<dbReference type="Gene3D" id="3.30.930.10">
    <property type="entry name" value="Bira Bifunctional Protein, Domain 2"/>
    <property type="match status" value="1"/>
</dbReference>
<dbReference type="InterPro" id="IPR045864">
    <property type="entry name" value="aa-tRNA-synth_II/BPL/LPL"/>
</dbReference>
<gene>
    <name evidence="3" type="primary">RvY_06511-1</name>
    <name evidence="3" type="synonym">RvY_06511.1</name>
    <name evidence="3" type="ORF">RvY_06511</name>
</gene>
<dbReference type="GO" id="GO:0005524">
    <property type="term" value="F:ATP binding"/>
    <property type="evidence" value="ECO:0007669"/>
    <property type="project" value="InterPro"/>
</dbReference>
<dbReference type="SUPFAM" id="SSF55681">
    <property type="entry name" value="Class II aaRS and biotin synthetases"/>
    <property type="match status" value="1"/>
</dbReference>
<sequence length="180" mass="20352">MTLRAARFNLRHVPRRCAPPDQLRCVRSAHFARMTGIFQPFVVTPHNQGKNEDAEYVLSRSQKLLISSGMISPASSAGTFHLLPMLTRSLEKLTKIIDQELKAVGCQKLTMPALQDASIWKSSGRWKGMGSEMLKFKDRLDRECCLGPTHEEAITRLVATSLHRASYKKFPLRLYQVGKL</sequence>
<protein>
    <recommendedName>
        <fullName evidence="2">Aminoacyl-transfer RNA synthetases class-II family profile domain-containing protein</fullName>
    </recommendedName>
</protein>
<dbReference type="EMBL" id="BDGG01000003">
    <property type="protein sequence ID" value="GAU94799.1"/>
    <property type="molecule type" value="Genomic_DNA"/>
</dbReference>
<dbReference type="GO" id="GO:0005739">
    <property type="term" value="C:mitochondrion"/>
    <property type="evidence" value="ECO:0007669"/>
    <property type="project" value="TreeGrafter"/>
</dbReference>
<dbReference type="InterPro" id="IPR002316">
    <property type="entry name" value="Pro-tRNA-ligase_IIa"/>
</dbReference>
<feature type="domain" description="Aminoacyl-transfer RNA synthetases class-II family profile" evidence="2">
    <location>
        <begin position="91"/>
        <end position="180"/>
    </location>
</feature>
<dbReference type="InterPro" id="IPR006195">
    <property type="entry name" value="aa-tRNA-synth_II"/>
</dbReference>
<dbReference type="GO" id="GO:0006433">
    <property type="term" value="P:prolyl-tRNA aminoacylation"/>
    <property type="evidence" value="ECO:0007669"/>
    <property type="project" value="InterPro"/>
</dbReference>
<dbReference type="OrthoDB" id="10267474at2759"/>
<proteinExistence type="predicted"/>
<dbReference type="PROSITE" id="PS50862">
    <property type="entry name" value="AA_TRNA_LIGASE_II"/>
    <property type="match status" value="1"/>
</dbReference>
<accession>A0A1D1UYV5</accession>
<name>A0A1D1UYV5_RAMVA</name>
<dbReference type="PRINTS" id="PR01046">
    <property type="entry name" value="TRNASYNTHPRO"/>
</dbReference>
<keyword evidence="1" id="KW-0648">Protein biosynthesis</keyword>
<dbReference type="AlphaFoldDB" id="A0A1D1UYV5"/>
<comment type="caution">
    <text evidence="3">The sequence shown here is derived from an EMBL/GenBank/DDBJ whole genome shotgun (WGS) entry which is preliminary data.</text>
</comment>
<organism evidence="3 4">
    <name type="scientific">Ramazzottius varieornatus</name>
    <name type="common">Water bear</name>
    <name type="synonym">Tardigrade</name>
    <dbReference type="NCBI Taxonomy" id="947166"/>
    <lineage>
        <taxon>Eukaryota</taxon>
        <taxon>Metazoa</taxon>
        <taxon>Ecdysozoa</taxon>
        <taxon>Tardigrada</taxon>
        <taxon>Eutardigrada</taxon>
        <taxon>Parachela</taxon>
        <taxon>Hypsibioidea</taxon>
        <taxon>Ramazzottiidae</taxon>
        <taxon>Ramazzottius</taxon>
    </lineage>
</organism>
<evidence type="ECO:0000259" key="2">
    <source>
        <dbReference type="PROSITE" id="PS50862"/>
    </source>
</evidence>
<dbReference type="PANTHER" id="PTHR42753">
    <property type="entry name" value="MITOCHONDRIAL RIBOSOME PROTEIN L39/PROLYL-TRNA LIGASE FAMILY MEMBER"/>
    <property type="match status" value="1"/>
</dbReference>
<reference evidence="3 4" key="1">
    <citation type="journal article" date="2016" name="Nat. Commun.">
        <title>Extremotolerant tardigrade genome and improved radiotolerance of human cultured cells by tardigrade-unique protein.</title>
        <authorList>
            <person name="Hashimoto T."/>
            <person name="Horikawa D.D."/>
            <person name="Saito Y."/>
            <person name="Kuwahara H."/>
            <person name="Kozuka-Hata H."/>
            <person name="Shin-I T."/>
            <person name="Minakuchi Y."/>
            <person name="Ohishi K."/>
            <person name="Motoyama A."/>
            <person name="Aizu T."/>
            <person name="Enomoto A."/>
            <person name="Kondo K."/>
            <person name="Tanaka S."/>
            <person name="Hara Y."/>
            <person name="Koshikawa S."/>
            <person name="Sagara H."/>
            <person name="Miura T."/>
            <person name="Yokobori S."/>
            <person name="Miyagawa K."/>
            <person name="Suzuki Y."/>
            <person name="Kubo T."/>
            <person name="Oyama M."/>
            <person name="Kohara Y."/>
            <person name="Fujiyama A."/>
            <person name="Arakawa K."/>
            <person name="Katayama T."/>
            <person name="Toyoda A."/>
            <person name="Kunieda T."/>
        </authorList>
    </citation>
    <scope>NUCLEOTIDE SEQUENCE [LARGE SCALE GENOMIC DNA]</scope>
    <source>
        <strain evidence="3 4">YOKOZUNA-1</strain>
    </source>
</reference>
<evidence type="ECO:0000256" key="1">
    <source>
        <dbReference type="ARBA" id="ARBA00022917"/>
    </source>
</evidence>
<dbReference type="STRING" id="947166.A0A1D1UYV5"/>
<dbReference type="Proteomes" id="UP000186922">
    <property type="component" value="Unassembled WGS sequence"/>
</dbReference>
<evidence type="ECO:0000313" key="4">
    <source>
        <dbReference type="Proteomes" id="UP000186922"/>
    </source>
</evidence>
<keyword evidence="4" id="KW-1185">Reference proteome</keyword>
<dbReference type="InterPro" id="IPR050062">
    <property type="entry name" value="Pro-tRNA_synthetase"/>
</dbReference>
<dbReference type="PANTHER" id="PTHR42753:SF10">
    <property type="entry name" value="PROLINE--TRNA LIGASE, MITOCHONDRIAL-RELATED"/>
    <property type="match status" value="1"/>
</dbReference>